<evidence type="ECO:0000256" key="1">
    <source>
        <dbReference type="SAM" id="MobiDB-lite"/>
    </source>
</evidence>
<sequence>MKGNLKRFYLYWMTGLGEIRRRRHFVPHFHISIEFDFTNREFLLRNTPDTFDHIARWWWDESRQKGFLTSKKGKEIVYKAGCFMRFLMYRRDGKSLEEFRRAVYTVIATRIASTIEESKNGYITLLDVKYFVFSNCPHLVDEYIVSNIVERTNELRFVDPYTVTLLSDDKLFDKSSRYQLAEYAANELSDSGYAQFSRCSIQDLSSSSGYDRETIESTEKKGNAGRNQNQHLFDNIPG</sequence>
<accession>A0ABN7T448</accession>
<protein>
    <submittedName>
        <fullName evidence="2">Oidioi.mRNA.OKI2018_I69.chr2.g6792.t1.cds</fullName>
    </submittedName>
</protein>
<evidence type="ECO:0000313" key="2">
    <source>
        <dbReference type="EMBL" id="CAG5112594.1"/>
    </source>
</evidence>
<evidence type="ECO:0000313" key="3">
    <source>
        <dbReference type="Proteomes" id="UP001158576"/>
    </source>
</evidence>
<name>A0ABN7T448_OIKDI</name>
<organism evidence="2 3">
    <name type="scientific">Oikopleura dioica</name>
    <name type="common">Tunicate</name>
    <dbReference type="NCBI Taxonomy" id="34765"/>
    <lineage>
        <taxon>Eukaryota</taxon>
        <taxon>Metazoa</taxon>
        <taxon>Chordata</taxon>
        <taxon>Tunicata</taxon>
        <taxon>Appendicularia</taxon>
        <taxon>Copelata</taxon>
        <taxon>Oikopleuridae</taxon>
        <taxon>Oikopleura</taxon>
    </lineage>
</organism>
<gene>
    <name evidence="2" type="ORF">OKIOD_LOCUS15557</name>
</gene>
<feature type="region of interest" description="Disordered" evidence="1">
    <location>
        <begin position="204"/>
        <end position="238"/>
    </location>
</feature>
<dbReference type="EMBL" id="OU015567">
    <property type="protein sequence ID" value="CAG5112594.1"/>
    <property type="molecule type" value="Genomic_DNA"/>
</dbReference>
<proteinExistence type="predicted"/>
<reference evidence="2 3" key="1">
    <citation type="submission" date="2021-04" db="EMBL/GenBank/DDBJ databases">
        <authorList>
            <person name="Bliznina A."/>
        </authorList>
    </citation>
    <scope>NUCLEOTIDE SEQUENCE [LARGE SCALE GENOMIC DNA]</scope>
</reference>
<dbReference type="Proteomes" id="UP001158576">
    <property type="component" value="Chromosome 2"/>
</dbReference>
<keyword evidence="3" id="KW-1185">Reference proteome</keyword>
<feature type="compositionally biased region" description="Basic and acidic residues" evidence="1">
    <location>
        <begin position="210"/>
        <end position="222"/>
    </location>
</feature>